<evidence type="ECO:0000313" key="2">
    <source>
        <dbReference type="Proteomes" id="UP000801492"/>
    </source>
</evidence>
<dbReference type="AlphaFoldDB" id="A0A8K0GGJ5"/>
<keyword evidence="2" id="KW-1185">Reference proteome</keyword>
<proteinExistence type="predicted"/>
<protein>
    <submittedName>
        <fullName evidence="1">Uncharacterized protein</fullName>
    </submittedName>
</protein>
<organism evidence="1 2">
    <name type="scientific">Ignelater luminosus</name>
    <name type="common">Cucubano</name>
    <name type="synonym">Pyrophorus luminosus</name>
    <dbReference type="NCBI Taxonomy" id="2038154"/>
    <lineage>
        <taxon>Eukaryota</taxon>
        <taxon>Metazoa</taxon>
        <taxon>Ecdysozoa</taxon>
        <taxon>Arthropoda</taxon>
        <taxon>Hexapoda</taxon>
        <taxon>Insecta</taxon>
        <taxon>Pterygota</taxon>
        <taxon>Neoptera</taxon>
        <taxon>Endopterygota</taxon>
        <taxon>Coleoptera</taxon>
        <taxon>Polyphaga</taxon>
        <taxon>Elateriformia</taxon>
        <taxon>Elateroidea</taxon>
        <taxon>Elateridae</taxon>
        <taxon>Agrypninae</taxon>
        <taxon>Pyrophorini</taxon>
        <taxon>Ignelater</taxon>
    </lineage>
</organism>
<comment type="caution">
    <text evidence="1">The sequence shown here is derived from an EMBL/GenBank/DDBJ whole genome shotgun (WGS) entry which is preliminary data.</text>
</comment>
<reference evidence="1" key="1">
    <citation type="submission" date="2019-08" db="EMBL/GenBank/DDBJ databases">
        <title>The genome of the North American firefly Photinus pyralis.</title>
        <authorList>
            <consortium name="Photinus pyralis genome working group"/>
            <person name="Fallon T.R."/>
            <person name="Sander Lower S.E."/>
            <person name="Weng J.-K."/>
        </authorList>
    </citation>
    <scope>NUCLEOTIDE SEQUENCE</scope>
    <source>
        <strain evidence="1">TRF0915ILg1</strain>
        <tissue evidence="1">Whole body</tissue>
    </source>
</reference>
<gene>
    <name evidence="1" type="ORF">ILUMI_02338</name>
</gene>
<sequence length="105" mass="11536">MLKSADCLLSARTLKDVQTNTTSMEIQQVSNSVDLLLQAADIIRTREAAYGTYVPVNHSTSNAKNENQWGTKLPMASLLQQSLQDGISLLLLAAERVEKTTQICK</sequence>
<dbReference type="Proteomes" id="UP000801492">
    <property type="component" value="Unassembled WGS sequence"/>
</dbReference>
<name>A0A8K0GGJ5_IGNLU</name>
<accession>A0A8K0GGJ5</accession>
<dbReference type="EMBL" id="VTPC01000923">
    <property type="protein sequence ID" value="KAF2903840.1"/>
    <property type="molecule type" value="Genomic_DNA"/>
</dbReference>
<evidence type="ECO:0000313" key="1">
    <source>
        <dbReference type="EMBL" id="KAF2903840.1"/>
    </source>
</evidence>